<reference evidence="2" key="1">
    <citation type="submission" date="2023-03" db="EMBL/GenBank/DDBJ databases">
        <title>Massive genome expansion in bonnet fungi (Mycena s.s.) driven by repeated elements and novel gene families across ecological guilds.</title>
        <authorList>
            <consortium name="Lawrence Berkeley National Laboratory"/>
            <person name="Harder C.B."/>
            <person name="Miyauchi S."/>
            <person name="Viragh M."/>
            <person name="Kuo A."/>
            <person name="Thoen E."/>
            <person name="Andreopoulos B."/>
            <person name="Lu D."/>
            <person name="Skrede I."/>
            <person name="Drula E."/>
            <person name="Henrissat B."/>
            <person name="Morin E."/>
            <person name="Kohler A."/>
            <person name="Barry K."/>
            <person name="LaButti K."/>
            <person name="Morin E."/>
            <person name="Salamov A."/>
            <person name="Lipzen A."/>
            <person name="Mereny Z."/>
            <person name="Hegedus B."/>
            <person name="Baldrian P."/>
            <person name="Stursova M."/>
            <person name="Weitz H."/>
            <person name="Taylor A."/>
            <person name="Grigoriev I.V."/>
            <person name="Nagy L.G."/>
            <person name="Martin F."/>
            <person name="Kauserud H."/>
        </authorList>
    </citation>
    <scope>NUCLEOTIDE SEQUENCE</scope>
    <source>
        <strain evidence="2">CBHHK173m</strain>
    </source>
</reference>
<evidence type="ECO:0008006" key="4">
    <source>
        <dbReference type="Google" id="ProtNLM"/>
    </source>
</evidence>
<keyword evidence="1" id="KW-0233">DNA recombination</keyword>
<dbReference type="InterPro" id="IPR013762">
    <property type="entry name" value="Integrase-like_cat_sf"/>
</dbReference>
<dbReference type="Proteomes" id="UP001222325">
    <property type="component" value="Unassembled WGS sequence"/>
</dbReference>
<protein>
    <recommendedName>
        <fullName evidence="4">Tyr recombinase domain-containing protein</fullName>
    </recommendedName>
</protein>
<evidence type="ECO:0000313" key="2">
    <source>
        <dbReference type="EMBL" id="KAJ7102522.1"/>
    </source>
</evidence>
<sequence>MEHLLRRPLAGADFIFPAFASTGQLKFGECASRSGFEHLMDDIVERCNVMKGRNGKFTTHCFRRGGAQYRFLWADRKWSLKAVKWWGGWSSNENVRLFPHLHVGSATDKFQGGNAHAIPARRAHGI</sequence>
<dbReference type="EMBL" id="JARJCN010000003">
    <property type="protein sequence ID" value="KAJ7102522.1"/>
    <property type="molecule type" value="Genomic_DNA"/>
</dbReference>
<dbReference type="GO" id="GO:0006310">
    <property type="term" value="P:DNA recombination"/>
    <property type="evidence" value="ECO:0007669"/>
    <property type="project" value="UniProtKB-KW"/>
</dbReference>
<gene>
    <name evidence="2" type="ORF">B0H15DRAFT_768545</name>
</gene>
<accession>A0AAD6UJM6</accession>
<proteinExistence type="predicted"/>
<name>A0AAD6UJM6_9AGAR</name>
<dbReference type="Gene3D" id="1.10.443.10">
    <property type="entry name" value="Intergrase catalytic core"/>
    <property type="match status" value="1"/>
</dbReference>
<dbReference type="InterPro" id="IPR011010">
    <property type="entry name" value="DNA_brk_join_enz"/>
</dbReference>
<evidence type="ECO:0000256" key="1">
    <source>
        <dbReference type="ARBA" id="ARBA00023172"/>
    </source>
</evidence>
<dbReference type="SUPFAM" id="SSF56349">
    <property type="entry name" value="DNA breaking-rejoining enzymes"/>
    <property type="match status" value="1"/>
</dbReference>
<comment type="caution">
    <text evidence="2">The sequence shown here is derived from an EMBL/GenBank/DDBJ whole genome shotgun (WGS) entry which is preliminary data.</text>
</comment>
<keyword evidence="3" id="KW-1185">Reference proteome</keyword>
<dbReference type="AlphaFoldDB" id="A0AAD6UJM6"/>
<evidence type="ECO:0000313" key="3">
    <source>
        <dbReference type="Proteomes" id="UP001222325"/>
    </source>
</evidence>
<organism evidence="2 3">
    <name type="scientific">Mycena belliarum</name>
    <dbReference type="NCBI Taxonomy" id="1033014"/>
    <lineage>
        <taxon>Eukaryota</taxon>
        <taxon>Fungi</taxon>
        <taxon>Dikarya</taxon>
        <taxon>Basidiomycota</taxon>
        <taxon>Agaricomycotina</taxon>
        <taxon>Agaricomycetes</taxon>
        <taxon>Agaricomycetidae</taxon>
        <taxon>Agaricales</taxon>
        <taxon>Marasmiineae</taxon>
        <taxon>Mycenaceae</taxon>
        <taxon>Mycena</taxon>
    </lineage>
</organism>
<dbReference type="GO" id="GO:0015074">
    <property type="term" value="P:DNA integration"/>
    <property type="evidence" value="ECO:0007669"/>
    <property type="project" value="InterPro"/>
</dbReference>
<dbReference type="GO" id="GO:0003677">
    <property type="term" value="F:DNA binding"/>
    <property type="evidence" value="ECO:0007669"/>
    <property type="project" value="InterPro"/>
</dbReference>